<dbReference type="AlphaFoldDB" id="A0A371QZG1"/>
<protein>
    <submittedName>
        <fullName evidence="2">Uncharacterized protein</fullName>
    </submittedName>
</protein>
<dbReference type="Proteomes" id="UP000257123">
    <property type="component" value="Unassembled WGS sequence"/>
</dbReference>
<evidence type="ECO:0000313" key="1">
    <source>
        <dbReference type="EMBL" id="RFA95820.1"/>
    </source>
</evidence>
<name>A0A371QZG1_9CREN</name>
<evidence type="ECO:0000313" key="3">
    <source>
        <dbReference type="Proteomes" id="UP000256877"/>
    </source>
</evidence>
<dbReference type="EMBL" id="NMUF01000049">
    <property type="protein sequence ID" value="RFA95820.1"/>
    <property type="molecule type" value="Genomic_DNA"/>
</dbReference>
<dbReference type="Proteomes" id="UP000256877">
    <property type="component" value="Unassembled WGS sequence"/>
</dbReference>
<reference evidence="3 4" key="1">
    <citation type="submission" date="2017-07" db="EMBL/GenBank/DDBJ databases">
        <title>Draft genome sequence of aerobic hyperthermophilic archaea, Pyrobaculum aerophilum YKB31 and YKB32.</title>
        <authorList>
            <person name="Mochizuki T."/>
            <person name="Berliner A.J."/>
            <person name="Yoshida-Takashima Y."/>
            <person name="Takaki Y."/>
            <person name="Nunoura T."/>
            <person name="Takai K."/>
        </authorList>
    </citation>
    <scope>NUCLEOTIDE SEQUENCE [LARGE SCALE GENOMIC DNA]</scope>
    <source>
        <strain evidence="2 4">YKB31</strain>
        <strain evidence="1 3">YKB32</strain>
    </source>
</reference>
<sequence>MGAGTRGWEAVREDLRRLKSYVEAVDELYPLDEKDLDSMVEKLKGGAKYPKDYFHWALELARGRARVAGQPEFLCIKRLGRRAAGAVRRALELYYRIALMDYGLREALGVHPLDPKPEAYFKAWDAAYELRKIAWEMTTHSGSVLYDTARIAVWTVKLERAMKPLDEIDDYLGLLLEDYLKGSINDKEITKNVEQKLQAEKPPIRIDDFKDLAADVEECLGPEYVLPAIQLARIIAEG</sequence>
<gene>
    <name evidence="2" type="ORF">CGL51_05725</name>
    <name evidence="1" type="ORF">CGL52_12220</name>
</gene>
<comment type="caution">
    <text evidence="2">The sequence shown here is derived from an EMBL/GenBank/DDBJ whole genome shotgun (WGS) entry which is preliminary data.</text>
</comment>
<dbReference type="RefSeq" id="WP_116421021.1">
    <property type="nucleotide sequence ID" value="NZ_NMUE01000014.1"/>
</dbReference>
<dbReference type="EMBL" id="NMUE01000014">
    <property type="protein sequence ID" value="RFA96165.1"/>
    <property type="molecule type" value="Genomic_DNA"/>
</dbReference>
<evidence type="ECO:0000313" key="2">
    <source>
        <dbReference type="EMBL" id="RFA96165.1"/>
    </source>
</evidence>
<accession>A0A371QZG1</accession>
<proteinExistence type="predicted"/>
<organism evidence="2 4">
    <name type="scientific">Pyrobaculum aerophilum</name>
    <dbReference type="NCBI Taxonomy" id="13773"/>
    <lineage>
        <taxon>Archaea</taxon>
        <taxon>Thermoproteota</taxon>
        <taxon>Thermoprotei</taxon>
        <taxon>Thermoproteales</taxon>
        <taxon>Thermoproteaceae</taxon>
        <taxon>Pyrobaculum</taxon>
    </lineage>
</organism>
<evidence type="ECO:0000313" key="4">
    <source>
        <dbReference type="Proteomes" id="UP000257123"/>
    </source>
</evidence>